<keyword evidence="1" id="KW-0812">Transmembrane</keyword>
<evidence type="ECO:0000313" key="2">
    <source>
        <dbReference type="EMBL" id="KAI8038006.1"/>
    </source>
</evidence>
<organism evidence="2 3">
    <name type="scientific">Drosophila gunungcola</name>
    <name type="common">fruit fly</name>
    <dbReference type="NCBI Taxonomy" id="103775"/>
    <lineage>
        <taxon>Eukaryota</taxon>
        <taxon>Metazoa</taxon>
        <taxon>Ecdysozoa</taxon>
        <taxon>Arthropoda</taxon>
        <taxon>Hexapoda</taxon>
        <taxon>Insecta</taxon>
        <taxon>Pterygota</taxon>
        <taxon>Neoptera</taxon>
        <taxon>Endopterygota</taxon>
        <taxon>Diptera</taxon>
        <taxon>Brachycera</taxon>
        <taxon>Muscomorpha</taxon>
        <taxon>Ephydroidea</taxon>
        <taxon>Drosophilidae</taxon>
        <taxon>Drosophila</taxon>
        <taxon>Sophophora</taxon>
    </lineage>
</organism>
<keyword evidence="3" id="KW-1185">Reference proteome</keyword>
<comment type="caution">
    <text evidence="2">The sequence shown here is derived from an EMBL/GenBank/DDBJ whole genome shotgun (WGS) entry which is preliminary data.</text>
</comment>
<dbReference type="AlphaFoldDB" id="A0A9P9YJC2"/>
<accession>A0A9P9YJC2</accession>
<protein>
    <submittedName>
        <fullName evidence="2">Uncharacterized protein</fullName>
    </submittedName>
</protein>
<dbReference type="EMBL" id="JAMKOV010000009">
    <property type="protein sequence ID" value="KAI8038006.1"/>
    <property type="molecule type" value="Genomic_DNA"/>
</dbReference>
<proteinExistence type="predicted"/>
<evidence type="ECO:0000313" key="3">
    <source>
        <dbReference type="Proteomes" id="UP001059596"/>
    </source>
</evidence>
<dbReference type="InterPro" id="IPR008952">
    <property type="entry name" value="Tetraspanin_EC2_sf"/>
</dbReference>
<feature type="transmembrane region" description="Helical" evidence="1">
    <location>
        <begin position="72"/>
        <end position="93"/>
    </location>
</feature>
<evidence type="ECO:0000256" key="1">
    <source>
        <dbReference type="SAM" id="Phobius"/>
    </source>
</evidence>
<dbReference type="Proteomes" id="UP001059596">
    <property type="component" value="Unassembled WGS sequence"/>
</dbReference>
<sequence length="116" mass="13484">MDGTSQKWLNNFNYNATDMYVLEKTLQCCGLEGPRSYMSYLRTVPKHCFNPELITFGCSYLLVNTFYPMQQAGILVFRLTLFVELIILSFYTFKVYKKIIGSIGKHKKQIFSPHCS</sequence>
<dbReference type="SUPFAM" id="SSF48652">
    <property type="entry name" value="Tetraspanin"/>
    <property type="match status" value="1"/>
</dbReference>
<keyword evidence="1" id="KW-0472">Membrane</keyword>
<name>A0A9P9YJC2_9MUSC</name>
<keyword evidence="1" id="KW-1133">Transmembrane helix</keyword>
<reference evidence="2" key="1">
    <citation type="journal article" date="2023" name="Genome Biol. Evol.">
        <title>Long-read-based Genome Assembly of Drosophila gunungcola Reveals Fewer Chemosensory Genes in Flower-breeding Species.</title>
        <authorList>
            <person name="Negi A."/>
            <person name="Liao B.Y."/>
            <person name="Yeh S.D."/>
        </authorList>
    </citation>
    <scope>NUCLEOTIDE SEQUENCE</scope>
    <source>
        <strain evidence="2">Sukarami</strain>
    </source>
</reference>
<dbReference type="GO" id="GO:0016020">
    <property type="term" value="C:membrane"/>
    <property type="evidence" value="ECO:0007669"/>
    <property type="project" value="InterPro"/>
</dbReference>
<gene>
    <name evidence="2" type="ORF">M5D96_009047</name>
</gene>